<proteinExistence type="predicted"/>
<protein>
    <submittedName>
        <fullName evidence="1">Uncharacterized protein</fullName>
    </submittedName>
</protein>
<sequence length="125" mass="14227">MRRQSGLKRLRIIVNQHQMIRGSTIWRQLNRVFVKLNVFVSFKIQKLGKSAKATNHTSELSQVVSAKAFENAYTHFIEQADRNTESKKAQGSKVPYGFKERPNCDGPYFKAQYGQGTPSAAPHMN</sequence>
<evidence type="ECO:0000313" key="2">
    <source>
        <dbReference type="Proteomes" id="UP000595276"/>
    </source>
</evidence>
<dbReference type="Proteomes" id="UP000595276">
    <property type="component" value="Chromosome"/>
</dbReference>
<dbReference type="KEGG" id="avg:I6H45_04150"/>
<dbReference type="EMBL" id="CP066014">
    <property type="protein sequence ID" value="QQB62676.1"/>
    <property type="molecule type" value="Genomic_DNA"/>
</dbReference>
<reference evidence="1 2" key="1">
    <citation type="submission" date="2020-12" db="EMBL/GenBank/DDBJ databases">
        <title>FDA dAtabase for Regulatory Grade micrObial Sequences (FDA-ARGOS): Supporting development and validation of Infectious Disease Dx tests.</title>
        <authorList>
            <person name="Sproer C."/>
            <person name="Gronow S."/>
            <person name="Severitt S."/>
            <person name="Schroder I."/>
            <person name="Tallon L."/>
            <person name="Sadzewicz L."/>
            <person name="Zhao X."/>
            <person name="Boylan J."/>
            <person name="Ott S."/>
            <person name="Bowen H."/>
            <person name="Vavikolanu K."/>
            <person name="Mehta A."/>
            <person name="Aluvathingal J."/>
            <person name="Nadendla S."/>
            <person name="Lowell S."/>
            <person name="Myers T."/>
            <person name="Yan Y."/>
            <person name="Sichtig H."/>
        </authorList>
    </citation>
    <scope>NUCLEOTIDE SEQUENCE [LARGE SCALE GENOMIC DNA]</scope>
    <source>
        <strain evidence="1 2">FDAARGOS_988</strain>
    </source>
</reference>
<dbReference type="AlphaFoldDB" id="A0A7T4F2P8"/>
<accession>A0A7T4F2P8</accession>
<evidence type="ECO:0000313" key="1">
    <source>
        <dbReference type="EMBL" id="QQB62676.1"/>
    </source>
</evidence>
<name>A0A7T4F2P8_9FIRM</name>
<gene>
    <name evidence="1" type="ORF">I6H45_04150</name>
</gene>
<organism evidence="1 2">
    <name type="scientific">Anaerococcus vaginalis</name>
    <dbReference type="NCBI Taxonomy" id="33037"/>
    <lineage>
        <taxon>Bacteria</taxon>
        <taxon>Bacillati</taxon>
        <taxon>Bacillota</taxon>
        <taxon>Tissierellia</taxon>
        <taxon>Tissierellales</taxon>
        <taxon>Peptoniphilaceae</taxon>
        <taxon>Anaerococcus</taxon>
    </lineage>
</organism>